<protein>
    <submittedName>
        <fullName evidence="2">Uncharacterized protein</fullName>
    </submittedName>
</protein>
<accession>A0AAJ0CAX8</accession>
<evidence type="ECO:0000256" key="1">
    <source>
        <dbReference type="SAM" id="MobiDB-lite"/>
    </source>
</evidence>
<evidence type="ECO:0000313" key="2">
    <source>
        <dbReference type="EMBL" id="KAK2589749.1"/>
    </source>
</evidence>
<reference evidence="2" key="1">
    <citation type="submission" date="2023-06" db="EMBL/GenBank/DDBJ databases">
        <title>Conoideocrella luteorostrata (Hypocreales: Clavicipitaceae), a potential biocontrol fungus for elongate hemlock scale in United States Christmas tree production areas.</title>
        <authorList>
            <person name="Barrett H."/>
            <person name="Lovett B."/>
            <person name="Macias A.M."/>
            <person name="Stajich J.E."/>
            <person name="Kasson M.T."/>
        </authorList>
    </citation>
    <scope>NUCLEOTIDE SEQUENCE</scope>
    <source>
        <strain evidence="2">ARSEF 14590</strain>
    </source>
</reference>
<keyword evidence="3" id="KW-1185">Reference proteome</keyword>
<name>A0AAJ0CAX8_9HYPO</name>
<organism evidence="2 3">
    <name type="scientific">Conoideocrella luteorostrata</name>
    <dbReference type="NCBI Taxonomy" id="1105319"/>
    <lineage>
        <taxon>Eukaryota</taxon>
        <taxon>Fungi</taxon>
        <taxon>Dikarya</taxon>
        <taxon>Ascomycota</taxon>
        <taxon>Pezizomycotina</taxon>
        <taxon>Sordariomycetes</taxon>
        <taxon>Hypocreomycetidae</taxon>
        <taxon>Hypocreales</taxon>
        <taxon>Clavicipitaceae</taxon>
        <taxon>Conoideocrella</taxon>
    </lineage>
</organism>
<evidence type="ECO:0000313" key="3">
    <source>
        <dbReference type="Proteomes" id="UP001251528"/>
    </source>
</evidence>
<gene>
    <name evidence="2" type="ORF">QQS21_012569</name>
</gene>
<proteinExistence type="predicted"/>
<dbReference type="AlphaFoldDB" id="A0AAJ0CAX8"/>
<comment type="caution">
    <text evidence="2">The sequence shown here is derived from an EMBL/GenBank/DDBJ whole genome shotgun (WGS) entry which is preliminary data.</text>
</comment>
<dbReference type="EMBL" id="JASWJB010000562">
    <property type="protein sequence ID" value="KAK2589749.1"/>
    <property type="molecule type" value="Genomic_DNA"/>
</dbReference>
<feature type="region of interest" description="Disordered" evidence="1">
    <location>
        <begin position="30"/>
        <end position="49"/>
    </location>
</feature>
<sequence>MNTLQVNERVASEEADGEFELELLGLKKVKTTEPGRLETDNPDLDHSDSQVDESVAALEFDGATVEEGEEAILGEAGEYIAPAHGPAPHKEQSHEVTKVQINVPFEFYGEGPYMLLVQHKVTKKIKQVVLFSYHSQHFFDPSVPMRNQVYHDPIWNASYSMAEVSIEDIEEATVFTQQAEVIRGTAGKSAIKRQATQFHLGLGLRRDGCASGVMLPEAVVGRAFMKTTNLNNWLETLKSFRGSWVGGIMKSWSLKSTATRLTLAWRSSAECDSMYTTLVENLHRGPGNIYIYNIVMAYEEGVLQDVPKLHLPNQLLPSSR</sequence>
<dbReference type="Proteomes" id="UP001251528">
    <property type="component" value="Unassembled WGS sequence"/>
</dbReference>